<dbReference type="Pfam" id="PF18449">
    <property type="entry name" value="Endotoxin_C2"/>
    <property type="match status" value="1"/>
</dbReference>
<protein>
    <recommendedName>
        <fullName evidence="2">Pesticidal crystal protein Cry1Aa domain-containing protein</fullName>
    </recommendedName>
</protein>
<gene>
    <name evidence="3" type="ORF">HB850_12480</name>
</gene>
<evidence type="ECO:0000259" key="2">
    <source>
        <dbReference type="Pfam" id="PF18449"/>
    </source>
</evidence>
<dbReference type="EMBL" id="JAARQN010000013">
    <property type="protein sequence ID" value="MBC1458572.1"/>
    <property type="molecule type" value="Genomic_DNA"/>
</dbReference>
<evidence type="ECO:0000256" key="1">
    <source>
        <dbReference type="SAM" id="Coils"/>
    </source>
</evidence>
<name>A0A841Z091_9LIST</name>
<proteinExistence type="predicted"/>
<dbReference type="RefSeq" id="WP_185389712.1">
    <property type="nucleotide sequence ID" value="NZ_JAARQN010000013.1"/>
</dbReference>
<feature type="coiled-coil region" evidence="1">
    <location>
        <begin position="273"/>
        <end position="300"/>
    </location>
</feature>
<dbReference type="Proteomes" id="UP000569903">
    <property type="component" value="Unassembled WGS sequence"/>
</dbReference>
<dbReference type="InterPro" id="IPR054544">
    <property type="entry name" value="Pest_crys_Cry1Aa_dom-IV"/>
</dbReference>
<feature type="domain" description="Pesticidal crystal protein Cry1Aa" evidence="2">
    <location>
        <begin position="228"/>
        <end position="289"/>
    </location>
</feature>
<dbReference type="AlphaFoldDB" id="A0A841Z091"/>
<keyword evidence="1" id="KW-0175">Coiled coil</keyword>
<feature type="non-terminal residue" evidence="3">
    <location>
        <position position="300"/>
    </location>
</feature>
<evidence type="ECO:0000313" key="4">
    <source>
        <dbReference type="Proteomes" id="UP000569903"/>
    </source>
</evidence>
<accession>A0A841Z091</accession>
<reference evidence="3 4" key="1">
    <citation type="submission" date="2020-03" db="EMBL/GenBank/DDBJ databases">
        <title>Soil Listeria distribution.</title>
        <authorList>
            <person name="Liao J."/>
            <person name="Wiedmann M."/>
        </authorList>
    </citation>
    <scope>NUCLEOTIDE SEQUENCE [LARGE SCALE GENOMIC DNA]</scope>
    <source>
        <strain evidence="3 4">FSL L7-1614</strain>
    </source>
</reference>
<sequence>MKKVISILAIASILGTTVVTPLNVLSTKGYAAEEANSTAAVLSANNPNLLTTSVEIDPTTHRLVHWQSGTTVENAVLVNKGDYWSKIENGWRSNTVPTHSVASTGEGNLTIGSQGSVVNTLVQTIKTEIGKEYTIALDYVQTPINQPSVSNFLFGVRRTNGSIEQTGIAAQNRLAGFTQFTFIADRSETDVFFQLNTAGNVSKSVVFDNLTIGKSSNQLAKEEEKARQEAAEASVKDLFTNGDVTGTIKDTTNQAAIDKAQKVVDAVTDATKQAALQKELDEAKKQLEAKQAAAAEKARQ</sequence>
<organism evidence="3 4">
    <name type="scientific">Listeria newyorkensis</name>
    <dbReference type="NCBI Taxonomy" id="1497681"/>
    <lineage>
        <taxon>Bacteria</taxon>
        <taxon>Bacillati</taxon>
        <taxon>Bacillota</taxon>
        <taxon>Bacilli</taxon>
        <taxon>Bacillales</taxon>
        <taxon>Listeriaceae</taxon>
        <taxon>Listeria</taxon>
    </lineage>
</organism>
<evidence type="ECO:0000313" key="3">
    <source>
        <dbReference type="EMBL" id="MBC1458572.1"/>
    </source>
</evidence>
<comment type="caution">
    <text evidence="3">The sequence shown here is derived from an EMBL/GenBank/DDBJ whole genome shotgun (WGS) entry which is preliminary data.</text>
</comment>